<dbReference type="PANTHER" id="PTHR45947">
    <property type="entry name" value="SULFOQUINOVOSYL TRANSFERASE SQD2"/>
    <property type="match status" value="1"/>
</dbReference>
<keyword evidence="3" id="KW-0328">Glycosyltransferase</keyword>
<accession>A0ABW3KP29</accession>
<dbReference type="SUPFAM" id="SSF53756">
    <property type="entry name" value="UDP-Glycosyltransferase/glycogen phosphorylase"/>
    <property type="match status" value="1"/>
</dbReference>
<reference evidence="4" key="1">
    <citation type="journal article" date="2019" name="Int. J. Syst. Evol. Microbiol.">
        <title>The Global Catalogue of Microorganisms (GCM) 10K type strain sequencing project: providing services to taxonomists for standard genome sequencing and annotation.</title>
        <authorList>
            <consortium name="The Broad Institute Genomics Platform"/>
            <consortium name="The Broad Institute Genome Sequencing Center for Infectious Disease"/>
            <person name="Wu L."/>
            <person name="Ma J."/>
        </authorList>
    </citation>
    <scope>NUCLEOTIDE SEQUENCE [LARGE SCALE GENOMIC DNA]</scope>
    <source>
        <strain evidence="4">CCUG 56098</strain>
    </source>
</reference>
<proteinExistence type="predicted"/>
<evidence type="ECO:0000259" key="1">
    <source>
        <dbReference type="Pfam" id="PF00534"/>
    </source>
</evidence>
<evidence type="ECO:0000259" key="2">
    <source>
        <dbReference type="Pfam" id="PF13439"/>
    </source>
</evidence>
<dbReference type="InterPro" id="IPR028098">
    <property type="entry name" value="Glyco_trans_4-like_N"/>
</dbReference>
<sequence length="361" mass="40893">MKLLILYTYNKGLLSGFFQELSERLYADGFEVDNFYLKHKKACFKQDGVSIYGEKRSSYFKNYLAIYRIIKARKPDVVISNFSYINPAVLFGKLLGVKRNIAWFHSAYGHTKPSQLKVWNKSFYLNLADFVLANSKQLQGEMHSVYKVPRGRTGCIPFWTNIQEYEACPKTLSTLQETGVFQIGCPGRLVFDKNQQSVIEALSILKSKTNIPLKLYLAGKGDNQKALSALIEQYGLQDVVVFLGNLSVSEMVAFYKQMDVVVLPSFHEAFGLVLIEAIALGTPVIVSQTFGALNFVDTSKYQLSDFSFNPRDIKELSHKLQCYIDGEGLSTDYFKSLYADTFEKSIIYKQLKSVITDSPNS</sequence>
<protein>
    <submittedName>
        <fullName evidence="3">Glycosyltransferase family 4 protein</fullName>
        <ecNumber evidence="3">2.4.-.-</ecNumber>
    </submittedName>
</protein>
<keyword evidence="4" id="KW-1185">Reference proteome</keyword>
<dbReference type="EMBL" id="JBHTKM010000001">
    <property type="protein sequence ID" value="MFD1014598.1"/>
    <property type="molecule type" value="Genomic_DNA"/>
</dbReference>
<dbReference type="Gene3D" id="3.40.50.2000">
    <property type="entry name" value="Glycogen Phosphorylase B"/>
    <property type="match status" value="2"/>
</dbReference>
<feature type="domain" description="Glycosyltransferase subfamily 4-like N-terminal" evidence="2">
    <location>
        <begin position="19"/>
        <end position="157"/>
    </location>
</feature>
<organism evidence="3 4">
    <name type="scientific">Winogradskyella rapida</name>
    <dbReference type="NCBI Taxonomy" id="549701"/>
    <lineage>
        <taxon>Bacteria</taxon>
        <taxon>Pseudomonadati</taxon>
        <taxon>Bacteroidota</taxon>
        <taxon>Flavobacteriia</taxon>
        <taxon>Flavobacteriales</taxon>
        <taxon>Flavobacteriaceae</taxon>
        <taxon>Winogradskyella</taxon>
    </lineage>
</organism>
<dbReference type="Pfam" id="PF13439">
    <property type="entry name" value="Glyco_transf_4"/>
    <property type="match status" value="1"/>
</dbReference>
<dbReference type="RefSeq" id="WP_386113333.1">
    <property type="nucleotide sequence ID" value="NZ_JBHTKM010000001.1"/>
</dbReference>
<dbReference type="Proteomes" id="UP001597086">
    <property type="component" value="Unassembled WGS sequence"/>
</dbReference>
<dbReference type="CDD" id="cd03801">
    <property type="entry name" value="GT4_PimA-like"/>
    <property type="match status" value="1"/>
</dbReference>
<dbReference type="InterPro" id="IPR001296">
    <property type="entry name" value="Glyco_trans_1"/>
</dbReference>
<dbReference type="PANTHER" id="PTHR45947:SF3">
    <property type="entry name" value="SULFOQUINOVOSYL TRANSFERASE SQD2"/>
    <property type="match status" value="1"/>
</dbReference>
<evidence type="ECO:0000313" key="4">
    <source>
        <dbReference type="Proteomes" id="UP001597086"/>
    </source>
</evidence>
<dbReference type="Pfam" id="PF00534">
    <property type="entry name" value="Glycos_transf_1"/>
    <property type="match status" value="1"/>
</dbReference>
<feature type="domain" description="Glycosyl transferase family 1" evidence="1">
    <location>
        <begin position="181"/>
        <end position="327"/>
    </location>
</feature>
<keyword evidence="3" id="KW-0808">Transferase</keyword>
<dbReference type="EC" id="2.4.-.-" evidence="3"/>
<gene>
    <name evidence="3" type="ORF">ACFQ13_01580</name>
</gene>
<dbReference type="InterPro" id="IPR050194">
    <property type="entry name" value="Glycosyltransferase_grp1"/>
</dbReference>
<comment type="caution">
    <text evidence="3">The sequence shown here is derived from an EMBL/GenBank/DDBJ whole genome shotgun (WGS) entry which is preliminary data.</text>
</comment>
<dbReference type="GO" id="GO:0016757">
    <property type="term" value="F:glycosyltransferase activity"/>
    <property type="evidence" value="ECO:0007669"/>
    <property type="project" value="UniProtKB-KW"/>
</dbReference>
<evidence type="ECO:0000313" key="3">
    <source>
        <dbReference type="EMBL" id="MFD1014598.1"/>
    </source>
</evidence>
<name>A0ABW3KP29_9FLAO</name>